<feature type="region of interest" description="Disordered" evidence="1">
    <location>
        <begin position="574"/>
        <end position="602"/>
    </location>
</feature>
<keyword evidence="5" id="KW-1185">Reference proteome</keyword>
<evidence type="ECO:0000313" key="5">
    <source>
        <dbReference type="Proteomes" id="UP000242313"/>
    </source>
</evidence>
<feature type="transmembrane region" description="Helical" evidence="2">
    <location>
        <begin position="425"/>
        <end position="443"/>
    </location>
</feature>
<feature type="domain" description="LysM" evidence="3">
    <location>
        <begin position="192"/>
        <end position="248"/>
    </location>
</feature>
<feature type="compositionally biased region" description="Gly residues" evidence="1">
    <location>
        <begin position="381"/>
        <end position="393"/>
    </location>
</feature>
<dbReference type="NCBIfam" id="TIGR03505">
    <property type="entry name" value="FimV_core"/>
    <property type="match status" value="1"/>
</dbReference>
<protein>
    <recommendedName>
        <fullName evidence="3">LysM domain-containing protein</fullName>
    </recommendedName>
</protein>
<proteinExistence type="predicted"/>
<feature type="region of interest" description="Disordered" evidence="1">
    <location>
        <begin position="622"/>
        <end position="673"/>
    </location>
</feature>
<keyword evidence="2" id="KW-1133">Transmembrane helix</keyword>
<dbReference type="InterPro" id="IPR018392">
    <property type="entry name" value="LysM"/>
</dbReference>
<feature type="compositionally biased region" description="Acidic residues" evidence="1">
    <location>
        <begin position="317"/>
        <end position="326"/>
    </location>
</feature>
<evidence type="ECO:0000259" key="3">
    <source>
        <dbReference type="PROSITE" id="PS51782"/>
    </source>
</evidence>
<feature type="compositionally biased region" description="Basic and acidic residues" evidence="1">
    <location>
        <begin position="660"/>
        <end position="673"/>
    </location>
</feature>
<feature type="region of interest" description="Disordered" evidence="1">
    <location>
        <begin position="377"/>
        <end position="404"/>
    </location>
</feature>
<feature type="compositionally biased region" description="Low complexity" evidence="1">
    <location>
        <begin position="172"/>
        <end position="183"/>
    </location>
</feature>
<dbReference type="AlphaFoldDB" id="A0A2A3MI07"/>
<feature type="compositionally biased region" description="Low complexity" evidence="1">
    <location>
        <begin position="394"/>
        <end position="404"/>
    </location>
</feature>
<dbReference type="InterPro" id="IPR036779">
    <property type="entry name" value="LysM_dom_sf"/>
</dbReference>
<feature type="region of interest" description="Disordered" evidence="1">
    <location>
        <begin position="258"/>
        <end position="332"/>
    </location>
</feature>
<dbReference type="Gene3D" id="3.10.350.10">
    <property type="entry name" value="LysM domain"/>
    <property type="match status" value="1"/>
</dbReference>
<dbReference type="CDD" id="cd00118">
    <property type="entry name" value="LysM"/>
    <property type="match status" value="1"/>
</dbReference>
<dbReference type="InterPro" id="IPR057840">
    <property type="entry name" value="FimV_N"/>
</dbReference>
<gene>
    <name evidence="4" type="ORF">CNQ84_10105</name>
</gene>
<dbReference type="Pfam" id="PF25800">
    <property type="entry name" value="FimV_N"/>
    <property type="match status" value="1"/>
</dbReference>
<evidence type="ECO:0000256" key="2">
    <source>
        <dbReference type="SAM" id="Phobius"/>
    </source>
</evidence>
<dbReference type="InterPro" id="IPR020012">
    <property type="entry name" value="LysM_FimV"/>
</dbReference>
<sequence length="673" mass="70691">MMPLPTGKRGKGMAAKRQIVIGAASLAVLYAGVANALGLGEIQLKSALNQPLDAVIALQGAEGLGPSDVVIKLADSSAFDAAGIERPYFLTGLQFTPVVENRQLTVHVRSSQPVREPYLNFLVELRRPSGTLLREYTVLLDPPLYSETAPVAVNPVVSAPPPRSRIADRPAESAPRPEAASLPDFEPQPGAEKYTTVSGDTLWTIAERTRPTPAASINQTMTAIHSLNRGAFVNGDIDRLKLGQTLVLPTAEQLGGTPEAAASSVAEAPDADAAGEQRAALPSTQASVGEQVDGASSDEAPSAPTAAQTSEARLRIEEDEVTEAEAESAQLQSRLTDLEGRFNALLSELDARDRQIAALQAELEVLRAAREAEQEQAAMAGAGGSLGSGGGGSEASPYGSDDPAAGAIAAEMPAAAEESKSSGGMLWWSLLVGLLAFLIGWVVSRLRGKPQPAAPAPAGSAPLSGSDNRLAAVGSATAVGAAGASTSAAFEDSAEGVDLYITYGRFAEARELLDKSIAEDPDNLDLRYKQARVTGELGDAEGFAEQSAAIARLDGDMQRVDQLKARFPQLEAPNAAPLDTVEDVLSGDDLGPADLDDDLDASDTPMNLNDFTLDPDWDLIEGLTPTPARKNSKTDSAPVDDEPFESSLHEFPEIEELDEHDSFNHLEREDSKR</sequence>
<dbReference type="Proteomes" id="UP000242313">
    <property type="component" value="Unassembled WGS sequence"/>
</dbReference>
<feature type="compositionally biased region" description="Low complexity" evidence="1">
    <location>
        <begin position="258"/>
        <end position="274"/>
    </location>
</feature>
<accession>A0A2A3MI07</accession>
<evidence type="ECO:0000313" key="4">
    <source>
        <dbReference type="EMBL" id="PBK04446.1"/>
    </source>
</evidence>
<comment type="caution">
    <text evidence="4">The sequence shown here is derived from an EMBL/GenBank/DDBJ whole genome shotgun (WGS) entry which is preliminary data.</text>
</comment>
<name>A0A2A3MI07_9PSED</name>
<evidence type="ECO:0000256" key="1">
    <source>
        <dbReference type="SAM" id="MobiDB-lite"/>
    </source>
</evidence>
<reference evidence="4 5" key="1">
    <citation type="submission" date="2017-09" db="EMBL/GenBank/DDBJ databases">
        <title>Pseudomonas abyssi sp. nov. isolated from Abyssopelagic Water.</title>
        <authorList>
            <person name="Wei Y."/>
        </authorList>
    </citation>
    <scope>NUCLEOTIDE SEQUENCE [LARGE SCALE GENOMIC DNA]</scope>
    <source>
        <strain evidence="4 5">MT5</strain>
    </source>
</reference>
<feature type="region of interest" description="Disordered" evidence="1">
    <location>
        <begin position="155"/>
        <end position="198"/>
    </location>
</feature>
<organism evidence="4 5">
    <name type="scientific">Pseudomonas abyssi</name>
    <dbReference type="NCBI Taxonomy" id="170540"/>
    <lineage>
        <taxon>Bacteria</taxon>
        <taxon>Pseudomonadati</taxon>
        <taxon>Pseudomonadota</taxon>
        <taxon>Gammaproteobacteria</taxon>
        <taxon>Pseudomonadales</taxon>
        <taxon>Pseudomonadaceae</taxon>
        <taxon>Pseudomonas</taxon>
    </lineage>
</organism>
<dbReference type="EMBL" id="NTMR01000011">
    <property type="protein sequence ID" value="PBK04446.1"/>
    <property type="molecule type" value="Genomic_DNA"/>
</dbReference>
<dbReference type="PROSITE" id="PS51782">
    <property type="entry name" value="LYSM"/>
    <property type="match status" value="1"/>
</dbReference>
<dbReference type="SMART" id="SM00257">
    <property type="entry name" value="LysM"/>
    <property type="match status" value="1"/>
</dbReference>
<keyword evidence="2" id="KW-0812">Transmembrane</keyword>
<keyword evidence="2" id="KW-0472">Membrane</keyword>
<dbReference type="Pfam" id="PF01476">
    <property type="entry name" value="LysM"/>
    <property type="match status" value="1"/>
</dbReference>